<dbReference type="Gene3D" id="3.30.1330.10">
    <property type="entry name" value="PurM-like, N-terminal domain"/>
    <property type="match status" value="2"/>
</dbReference>
<evidence type="ECO:0000259" key="16">
    <source>
        <dbReference type="Pfam" id="PF18072"/>
    </source>
</evidence>
<dbReference type="GO" id="GO:0005737">
    <property type="term" value="C:cytoplasm"/>
    <property type="evidence" value="ECO:0007669"/>
    <property type="project" value="UniProtKB-SubCell"/>
</dbReference>
<accession>A0A291PAW5</accession>
<dbReference type="FunFam" id="1.10.8.750:FF:000002">
    <property type="entry name" value="Phosphoribosylformylglycinamidine synthase"/>
    <property type="match status" value="1"/>
</dbReference>
<evidence type="ECO:0000256" key="5">
    <source>
        <dbReference type="ARBA" id="ARBA00022598"/>
    </source>
</evidence>
<dbReference type="Gene3D" id="1.10.8.750">
    <property type="entry name" value="Phosphoribosylformylglycinamidine synthase, linker domain"/>
    <property type="match status" value="1"/>
</dbReference>
<dbReference type="SUPFAM" id="SSF55326">
    <property type="entry name" value="PurM N-terminal domain-like"/>
    <property type="match status" value="2"/>
</dbReference>
<evidence type="ECO:0000256" key="9">
    <source>
        <dbReference type="ARBA" id="ARBA00022840"/>
    </source>
</evidence>
<dbReference type="PROSITE" id="PS51273">
    <property type="entry name" value="GATASE_TYPE_1"/>
    <property type="match status" value="1"/>
</dbReference>
<evidence type="ECO:0000256" key="3">
    <source>
        <dbReference type="ARBA" id="ARBA00008608"/>
    </source>
</evidence>
<dbReference type="FunFam" id="3.40.50.880:FF:000008">
    <property type="entry name" value="Phosphoribosylformylglycinamidine synthase"/>
    <property type="match status" value="1"/>
</dbReference>
<feature type="active site" evidence="14">
    <location>
        <position position="1272"/>
    </location>
</feature>
<dbReference type="OrthoDB" id="9804441at2"/>
<comment type="subcellular location">
    <subcellularLocation>
        <location evidence="1 14">Cytoplasm</location>
    </subcellularLocation>
</comment>
<dbReference type="Pfam" id="PF18076">
    <property type="entry name" value="FGAR-AT_N"/>
    <property type="match status" value="1"/>
</dbReference>
<dbReference type="FunFam" id="3.90.650.10:FF:000002">
    <property type="entry name" value="Phosphoribosylformylglycinamidine synthase"/>
    <property type="match status" value="1"/>
</dbReference>
<dbReference type="FunFam" id="3.30.1330.10:FF:000005">
    <property type="entry name" value="Phosphoribosylformylglycinamidine synthase"/>
    <property type="match status" value="1"/>
</dbReference>
<comment type="subunit">
    <text evidence="14">Monomer.</text>
</comment>
<evidence type="ECO:0000256" key="12">
    <source>
        <dbReference type="ARBA" id="ARBA00052585"/>
    </source>
</evidence>
<dbReference type="Pfam" id="PF13507">
    <property type="entry name" value="GATase_5"/>
    <property type="match status" value="1"/>
</dbReference>
<dbReference type="Proteomes" id="UP000219993">
    <property type="component" value="Chromosome"/>
</dbReference>
<dbReference type="InterPro" id="IPR055181">
    <property type="entry name" value="FGAR-AT_PurM_N-like"/>
</dbReference>
<dbReference type="EC" id="6.3.5.3" evidence="14"/>
<comment type="catalytic activity">
    <reaction evidence="12 14">
        <text>N(2)-formyl-N(1)-(5-phospho-beta-D-ribosyl)glycinamide + L-glutamine + ATP + H2O = 2-formamido-N(1)-(5-O-phospho-beta-D-ribosyl)acetamidine + L-glutamate + ADP + phosphate + H(+)</text>
        <dbReference type="Rhea" id="RHEA:17129"/>
        <dbReference type="ChEBI" id="CHEBI:15377"/>
        <dbReference type="ChEBI" id="CHEBI:15378"/>
        <dbReference type="ChEBI" id="CHEBI:29985"/>
        <dbReference type="ChEBI" id="CHEBI:30616"/>
        <dbReference type="ChEBI" id="CHEBI:43474"/>
        <dbReference type="ChEBI" id="CHEBI:58359"/>
        <dbReference type="ChEBI" id="CHEBI:147286"/>
        <dbReference type="ChEBI" id="CHEBI:147287"/>
        <dbReference type="ChEBI" id="CHEBI:456216"/>
        <dbReference type="EC" id="6.3.5.3"/>
    </reaction>
</comment>
<dbReference type="Pfam" id="PF18072">
    <property type="entry name" value="FGAR-AT_linker"/>
    <property type="match status" value="1"/>
</dbReference>
<dbReference type="PANTHER" id="PTHR10099:SF1">
    <property type="entry name" value="PHOSPHORIBOSYLFORMYLGLYCINAMIDINE SYNTHASE"/>
    <property type="match status" value="1"/>
</dbReference>
<feature type="binding site" evidence="14">
    <location>
        <position position="687"/>
    </location>
    <ligand>
        <name>ATP</name>
        <dbReference type="ChEBI" id="CHEBI:30616"/>
    </ligand>
</feature>
<dbReference type="InterPro" id="IPR036676">
    <property type="entry name" value="PurM-like_C_sf"/>
</dbReference>
<dbReference type="PANTHER" id="PTHR10099">
    <property type="entry name" value="PHOSPHORIBOSYLFORMYLGLYCINAMIDINE SYNTHASE"/>
    <property type="match status" value="1"/>
</dbReference>
<evidence type="ECO:0000259" key="18">
    <source>
        <dbReference type="Pfam" id="PF22689"/>
    </source>
</evidence>
<name>A0A291PAW5_9GAMM</name>
<evidence type="ECO:0000256" key="14">
    <source>
        <dbReference type="HAMAP-Rule" id="MF_00419"/>
    </source>
</evidence>
<keyword evidence="6 14" id="KW-0479">Metal-binding</keyword>
<keyword evidence="9 14" id="KW-0067">ATP-binding</keyword>
<dbReference type="RefSeq" id="WP_097790289.1">
    <property type="nucleotide sequence ID" value="NZ_CP021435.1"/>
</dbReference>
<keyword evidence="10 14" id="KW-0460">Magnesium</keyword>
<feature type="binding site" evidence="14">
    <location>
        <position position="688"/>
    </location>
    <ligand>
        <name>Mg(2+)</name>
        <dbReference type="ChEBI" id="CHEBI:18420"/>
    </ligand>
</feature>
<feature type="domain" description="PurM-like C-terminal" evidence="15">
    <location>
        <begin position="441"/>
        <end position="598"/>
    </location>
</feature>
<dbReference type="GO" id="GO:0016740">
    <property type="term" value="F:transferase activity"/>
    <property type="evidence" value="ECO:0007669"/>
    <property type="project" value="UniProtKB-KW"/>
</dbReference>
<evidence type="ECO:0000259" key="15">
    <source>
        <dbReference type="Pfam" id="PF02769"/>
    </source>
</evidence>
<keyword evidence="11 14" id="KW-0315">Glutamine amidotransferase</keyword>
<dbReference type="SUPFAM" id="SSF52317">
    <property type="entry name" value="Class I glutamine amidotransferase-like"/>
    <property type="match status" value="1"/>
</dbReference>
<dbReference type="Pfam" id="PF22689">
    <property type="entry name" value="FGAR-AT_PurM_N-like"/>
    <property type="match status" value="1"/>
</dbReference>
<evidence type="ECO:0000313" key="19">
    <source>
        <dbReference type="EMBL" id="ATJ84040.1"/>
    </source>
</evidence>
<feature type="binding site" evidence="14">
    <location>
        <begin position="315"/>
        <end position="326"/>
    </location>
    <ligand>
        <name>ATP</name>
        <dbReference type="ChEBI" id="CHEBI:30616"/>
    </ligand>
</feature>
<keyword evidence="5 14" id="KW-0436">Ligase</keyword>
<comment type="caution">
    <text evidence="14">Lacks conserved residue(s) required for the propagation of feature annotation.</text>
</comment>
<dbReference type="KEGG" id="hbe:BEI_3053"/>
<feature type="domain" description="PurM-like C-terminal" evidence="15">
    <location>
        <begin position="842"/>
        <end position="970"/>
    </location>
</feature>
<comment type="function">
    <text evidence="13 14">Phosphoribosylformylglycinamidine synthase involved in the purines biosynthetic pathway. Catalyzes the ATP-dependent conversion of formylglycinamide ribonucleotide (FGAR) and glutamine to yield formylglycinamidine ribonucleotide (FGAM) and glutamate.</text>
</comment>
<sequence>MLELRGAPALSAFRHAKLLDALHAAAPQVEALTADYVHFVDHDEALTDEEHRLLERLLDYGPVRQAEEAASEGRLFLVVPRIGTQSPWSSKATDIAHNCGLSKVRRLERGIAYRVRFAGALSEDAFEAVTAALHDRMTETVLFDASDAARLFAHHEPAPLGQVDLLGGGRPALVEANVALGLALAEDEIDYLCEAFQGLERNPTDVELMMFAQANSEHCRHKIFNADWVVDGEVQPRSLFKMIKNTFEASPDDILSAYSDNAAVIRGSEAGRFFAAPLTGEAAGRAVYGTHPEPVHILMKVETHNHPTAIAPHPGAATGAGGEIRDEGATGIGGKPKAGLTGFTVSNLRIPEFVQPWEAFDYGKPERIVSALDIMLEGPIGGAAFNNEFGRPNLAGYFRSYEQDALGADGIERRGYHKPIMLAGGYGNIREGHVQKGEIPVGGKLIVMGGPAMLIGLGGGAASSMASGASSADLDFASVQRDNPEIERRAQEVIDRCWALGDDNPIRFIHDVGAGGLSNALPELVKDGERGGRFELREVPNAEPGMSPLEIWCNEAQERYVLAVAPEDLETFDALCRRERCPYAVVGEATEPHHLEVRDGHFETKPVDLPMSVLFGKPPRMQREFTREERELPGIMLDNLDLREAMDRVLRLPTVASKSFLITIGDRSITGQVARDQMVGPWQVPVADVAVTTATFDTHAGEAMAMDERPPVALIDPAASARLAVAETITNLAAAPIARLGDVKLSANWMSAASHPGENQALYDAVHAVGMELCPALGIAVPVGKDSMSMRTAWEAGGEEKSVTAPLSLVTTGFAPVTDAMRTLTPQINLEQDESDLILIDLGGGRNRLGGSALAQVYGQVGDECPDLDDPEDLKAFFSVIQGLNADGKLLAYHDRSDGGLLVTLLEMAFAAHAGLEIKLDWLIDEPTDAFNALFAEELGAVIQVSREHTEEVLAQLAGAGLETCGVIARPRYDDQVRVTLFEEPLLETTRLLTQRTWTETSYRMQALRDNADCAKSEFDGLLDGRDPGLTAQPSFDVDEDIAAPFVNTARPAVAVLREQGVNGHLEMAWSFDHAGFEAVDVHMSDILEGRVGLEDFKGLVACGGFSYGDVLGAGGGWAKSVLFHERAREQFAGFFGRDDSFALGVCNGCQMLAQLKELIPGAEDWPRFVRNESEQFEARVAMVKVEKSPSILLSGMEGSLLPIAVAHGEGQAEFRDDGHLRRMQGSSQVALRYVDNYGQVTTRYPANPNGSPSGITGLTTPDGRVTIMMPHPERVVRAVTNSWRPAEWTRDGAWMRLFRNARTWLG</sequence>
<dbReference type="UniPathway" id="UPA00074">
    <property type="reaction ID" value="UER00128"/>
</dbReference>
<dbReference type="InterPro" id="IPR036604">
    <property type="entry name" value="PurS-like_sf"/>
</dbReference>
<keyword evidence="19" id="KW-0808">Transferase</keyword>
<dbReference type="HAMAP" id="MF_00419">
    <property type="entry name" value="PurL_1"/>
    <property type="match status" value="1"/>
</dbReference>
<feature type="active site" description="Nucleophile" evidence="14">
    <location>
        <position position="1147"/>
    </location>
</feature>
<dbReference type="SMART" id="SM01211">
    <property type="entry name" value="GATase_5"/>
    <property type="match status" value="1"/>
</dbReference>
<dbReference type="GO" id="GO:0046872">
    <property type="term" value="F:metal ion binding"/>
    <property type="evidence" value="ECO:0007669"/>
    <property type="project" value="UniProtKB-KW"/>
</dbReference>
<evidence type="ECO:0000256" key="6">
    <source>
        <dbReference type="ARBA" id="ARBA00022723"/>
    </source>
</evidence>
<dbReference type="SUPFAM" id="SSF56042">
    <property type="entry name" value="PurM C-terminal domain-like"/>
    <property type="match status" value="2"/>
</dbReference>
<evidence type="ECO:0000256" key="10">
    <source>
        <dbReference type="ARBA" id="ARBA00022842"/>
    </source>
</evidence>
<evidence type="ECO:0000313" key="20">
    <source>
        <dbReference type="Proteomes" id="UP000219993"/>
    </source>
</evidence>
<dbReference type="SUPFAM" id="SSF82697">
    <property type="entry name" value="PurS-like"/>
    <property type="match status" value="1"/>
</dbReference>
<feature type="domain" description="FGAR-AT PurM N-terminal-like" evidence="18">
    <location>
        <begin position="657"/>
        <end position="816"/>
    </location>
</feature>
<feature type="binding site" evidence="14">
    <location>
        <position position="897"/>
    </location>
    <ligand>
        <name>ATP</name>
        <dbReference type="ChEBI" id="CHEBI:30616"/>
    </ligand>
</feature>
<dbReference type="NCBIfam" id="TIGR01735">
    <property type="entry name" value="FGAM_synt"/>
    <property type="match status" value="1"/>
</dbReference>
<dbReference type="Gene3D" id="3.90.650.10">
    <property type="entry name" value="PurM-like C-terminal domain"/>
    <property type="match status" value="2"/>
</dbReference>
<dbReference type="FunFam" id="3.30.1330.10:FF:000002">
    <property type="entry name" value="Phosphoribosylformylglycinamidine synthase"/>
    <property type="match status" value="1"/>
</dbReference>
<protein>
    <recommendedName>
        <fullName evidence="14">Phosphoribosylformylglycinamidine synthase</fullName>
        <shortName evidence="14">FGAM synthase</shortName>
        <shortName evidence="14">FGAMS</shortName>
        <ecNumber evidence="14">6.3.5.3</ecNumber>
    </recommendedName>
    <alternativeName>
        <fullName evidence="14">Formylglycinamide ribonucleotide amidotransferase</fullName>
        <shortName evidence="14">FGAR amidotransferase</shortName>
        <shortName evidence="14">FGAR-AT</shortName>
    </alternativeName>
</protein>
<dbReference type="CDD" id="cd01740">
    <property type="entry name" value="GATase1_FGAR_AT"/>
    <property type="match status" value="1"/>
</dbReference>
<evidence type="ECO:0000256" key="11">
    <source>
        <dbReference type="ARBA" id="ARBA00022962"/>
    </source>
</evidence>
<feature type="binding site" evidence="14">
    <location>
        <position position="727"/>
    </location>
    <ligand>
        <name>Mg(2+)</name>
        <dbReference type="ChEBI" id="CHEBI:18420"/>
    </ligand>
</feature>
<evidence type="ECO:0000256" key="2">
    <source>
        <dbReference type="ARBA" id="ARBA00004920"/>
    </source>
</evidence>
<dbReference type="InterPro" id="IPR040707">
    <property type="entry name" value="FGAR-AT_N"/>
</dbReference>
<dbReference type="GO" id="GO:0006189">
    <property type="term" value="P:'de novo' IMP biosynthetic process"/>
    <property type="evidence" value="ECO:0007669"/>
    <property type="project" value="UniProtKB-UniRule"/>
</dbReference>
<evidence type="ECO:0000256" key="8">
    <source>
        <dbReference type="ARBA" id="ARBA00022755"/>
    </source>
</evidence>
<dbReference type="CDD" id="cd02203">
    <property type="entry name" value="PurL_repeat1"/>
    <property type="match status" value="1"/>
</dbReference>
<feature type="domain" description="Phosphoribosylformylglycinamidine synthase linker" evidence="16">
    <location>
        <begin position="173"/>
        <end position="222"/>
    </location>
</feature>
<dbReference type="GO" id="GO:0005524">
    <property type="term" value="F:ATP binding"/>
    <property type="evidence" value="ECO:0007669"/>
    <property type="project" value="UniProtKB-UniRule"/>
</dbReference>
<keyword evidence="8 14" id="KW-0658">Purine biosynthesis</keyword>
<dbReference type="EMBL" id="CP021435">
    <property type="protein sequence ID" value="ATJ84040.1"/>
    <property type="molecule type" value="Genomic_DNA"/>
</dbReference>
<dbReference type="InterPro" id="IPR036921">
    <property type="entry name" value="PurM-like_N_sf"/>
</dbReference>
<organism evidence="19 20">
    <name type="scientific">Halomonas beimenensis</name>
    <dbReference type="NCBI Taxonomy" id="475662"/>
    <lineage>
        <taxon>Bacteria</taxon>
        <taxon>Pseudomonadati</taxon>
        <taxon>Pseudomonadota</taxon>
        <taxon>Gammaproteobacteria</taxon>
        <taxon>Oceanospirillales</taxon>
        <taxon>Halomonadaceae</taxon>
        <taxon>Halomonas</taxon>
    </lineage>
</organism>
<dbReference type="InterPro" id="IPR041609">
    <property type="entry name" value="PurL_linker"/>
</dbReference>
<feature type="active site" evidence="14">
    <location>
        <position position="1274"/>
    </location>
</feature>
<dbReference type="NCBIfam" id="NF003672">
    <property type="entry name" value="PRK05297.1"/>
    <property type="match status" value="1"/>
</dbReference>
<keyword evidence="7 14" id="KW-0547">Nucleotide-binding</keyword>
<feature type="domain" description="Phosphoribosylformylglycinamidine synthase N-terminal" evidence="17">
    <location>
        <begin position="36"/>
        <end position="152"/>
    </location>
</feature>
<evidence type="ECO:0000256" key="13">
    <source>
        <dbReference type="ARBA" id="ARBA00057317"/>
    </source>
</evidence>
<feature type="binding site" evidence="14">
    <location>
        <position position="731"/>
    </location>
    <ligand>
        <name>Mg(2+)</name>
        <dbReference type="ChEBI" id="CHEBI:18420"/>
    </ligand>
</feature>
<dbReference type="InterPro" id="IPR029062">
    <property type="entry name" value="Class_I_gatase-like"/>
</dbReference>
<evidence type="ECO:0000256" key="1">
    <source>
        <dbReference type="ARBA" id="ARBA00004496"/>
    </source>
</evidence>
<evidence type="ECO:0000259" key="17">
    <source>
        <dbReference type="Pfam" id="PF18076"/>
    </source>
</evidence>
<dbReference type="InterPro" id="IPR010918">
    <property type="entry name" value="PurM-like_C_dom"/>
</dbReference>
<dbReference type="SUPFAM" id="SSF109736">
    <property type="entry name" value="FGAM synthase PurL, linker domain"/>
    <property type="match status" value="1"/>
</dbReference>
<evidence type="ECO:0000256" key="4">
    <source>
        <dbReference type="ARBA" id="ARBA00022490"/>
    </source>
</evidence>
<keyword evidence="20" id="KW-1185">Reference proteome</keyword>
<gene>
    <name evidence="14 19" type="primary">purL</name>
    <name evidence="19" type="ORF">BEI_3053</name>
</gene>
<dbReference type="CDD" id="cd02204">
    <property type="entry name" value="PurL_repeat2"/>
    <property type="match status" value="1"/>
</dbReference>
<evidence type="ECO:0000256" key="7">
    <source>
        <dbReference type="ARBA" id="ARBA00022741"/>
    </source>
</evidence>
<reference evidence="19 20" key="1">
    <citation type="journal article" date="2017" name="Sci. Rep.">
        <title>Revealing the Saline Adaptation Strategies of the Halophilic Bacterium Halomonas beimenensis through High-throughput Omics and Transposon Mutagenesis Approaches.</title>
        <authorList>
            <person name="Chen Y.H."/>
            <person name="Lin S.S."/>
            <person name="Shyu Y.T."/>
        </authorList>
    </citation>
    <scope>NUCLEOTIDE SEQUENCE [LARGE SCALE GENOMIC DNA]</scope>
    <source>
        <strain evidence="19 20">NTU-111</strain>
    </source>
</reference>
<comment type="similarity">
    <text evidence="3 14">In the N-terminal section; belongs to the FGAMS family.</text>
</comment>
<proteinExistence type="inferred from homology"/>
<dbReference type="Gene3D" id="3.40.50.880">
    <property type="match status" value="1"/>
</dbReference>
<feature type="binding site" evidence="14">
    <location>
        <position position="895"/>
    </location>
    <ligand>
        <name>Mg(2+)</name>
        <dbReference type="ChEBI" id="CHEBI:18420"/>
    </ligand>
</feature>
<dbReference type="Pfam" id="PF02769">
    <property type="entry name" value="AIRS_C"/>
    <property type="match status" value="2"/>
</dbReference>
<dbReference type="InterPro" id="IPR010073">
    <property type="entry name" value="PurL_large"/>
</dbReference>
<keyword evidence="4 14" id="KW-0963">Cytoplasm</keyword>
<comment type="pathway">
    <text evidence="2 14">Purine metabolism; IMP biosynthesis via de novo pathway; 5-amino-1-(5-phospho-D-ribosyl)imidazole from N(2)-formyl-N(1)-(5-phospho-D-ribosyl)glycinamide: step 1/2.</text>
</comment>
<dbReference type="GO" id="GO:0004642">
    <property type="term" value="F:phosphoribosylformylglycinamidine synthase activity"/>
    <property type="evidence" value="ECO:0007669"/>
    <property type="project" value="UniProtKB-UniRule"/>
</dbReference>